<evidence type="ECO:0000313" key="2">
    <source>
        <dbReference type="Proteomes" id="UP000827914"/>
    </source>
</evidence>
<dbReference type="EMBL" id="OK040171">
    <property type="protein sequence ID" value="UAV84636.1"/>
    <property type="molecule type" value="Genomic_DNA"/>
</dbReference>
<sequence length="113" mass="12618">MAPHKQTEGYKMATANNVVSTDPVSKAIAQMIKANGAKFFGVTFVKKNGEERTLNGHVRKVEGHDGHNNASHYEKYVTIVLNERDEQGREQFRNVNTETIVSLSIGGRKITFK</sequence>
<reference evidence="1" key="1">
    <citation type="submission" date="2021-09" db="EMBL/GenBank/DDBJ databases">
        <authorList>
            <person name="Liu Y."/>
        </authorList>
    </citation>
    <scope>NUCLEOTIDE SEQUENCE</scope>
</reference>
<gene>
    <name evidence="1" type="ORF">PHB09_141</name>
</gene>
<evidence type="ECO:0000313" key="1">
    <source>
        <dbReference type="EMBL" id="UAV84636.1"/>
    </source>
</evidence>
<proteinExistence type="predicted"/>
<dbReference type="Proteomes" id="UP000827914">
    <property type="component" value="Segment"/>
</dbReference>
<keyword evidence="2" id="KW-1185">Reference proteome</keyword>
<accession>A0AAE8XCC3</accession>
<protein>
    <submittedName>
        <fullName evidence="1">Uncharacterized protein</fullName>
    </submittedName>
</protein>
<organism evidence="1 2">
    <name type="scientific">Pseudomonas phage PHB09</name>
    <dbReference type="NCBI Taxonomy" id="2867265"/>
    <lineage>
        <taxon>Viruses</taxon>
        <taxon>Duplodnaviria</taxon>
        <taxon>Heunggongvirae</taxon>
        <taxon>Uroviricota</taxon>
        <taxon>Caudoviricetes</taxon>
        <taxon>Vandenendeviridae</taxon>
        <taxon>Gorskivirinae</taxon>
        <taxon>Dilongvirus</taxon>
        <taxon>Dilongvirus PHB09</taxon>
    </lineage>
</organism>
<name>A0AAE8XCC3_9CAUD</name>